<gene>
    <name evidence="2" type="ORF">JG688_00017631</name>
</gene>
<evidence type="ECO:0000256" key="1">
    <source>
        <dbReference type="SAM" id="MobiDB-lite"/>
    </source>
</evidence>
<evidence type="ECO:0008006" key="4">
    <source>
        <dbReference type="Google" id="ProtNLM"/>
    </source>
</evidence>
<name>A0A8J5IC63_9STRA</name>
<feature type="region of interest" description="Disordered" evidence="1">
    <location>
        <begin position="78"/>
        <end position="105"/>
    </location>
</feature>
<proteinExistence type="predicted"/>
<comment type="caution">
    <text evidence="2">The sequence shown here is derived from an EMBL/GenBank/DDBJ whole genome shotgun (WGS) entry which is preliminary data.</text>
</comment>
<protein>
    <recommendedName>
        <fullName evidence="4">DDE-1 domain-containing protein</fullName>
    </recommendedName>
</protein>
<accession>A0A8J5IC63</accession>
<keyword evidence="3" id="KW-1185">Reference proteome</keyword>
<dbReference type="EMBL" id="JAENGY010002730">
    <property type="protein sequence ID" value="KAG6943380.1"/>
    <property type="molecule type" value="Genomic_DNA"/>
</dbReference>
<organism evidence="2 3">
    <name type="scientific">Phytophthora aleatoria</name>
    <dbReference type="NCBI Taxonomy" id="2496075"/>
    <lineage>
        <taxon>Eukaryota</taxon>
        <taxon>Sar</taxon>
        <taxon>Stramenopiles</taxon>
        <taxon>Oomycota</taxon>
        <taxon>Peronosporomycetes</taxon>
        <taxon>Peronosporales</taxon>
        <taxon>Peronosporaceae</taxon>
        <taxon>Phytophthora</taxon>
    </lineage>
</organism>
<evidence type="ECO:0000313" key="3">
    <source>
        <dbReference type="Proteomes" id="UP000709295"/>
    </source>
</evidence>
<dbReference type="AlphaFoldDB" id="A0A8J5IC63"/>
<sequence>IEVRFLPANAPHLCQPADSFIIKSIKDLWRAEWDREKRRLQEENCFTKPNNDGKYSGKLKKSRQRILPQARFALCPNCQPARRHQQRNQVSSKRYDPMWLAEGDK</sequence>
<reference evidence="2" key="1">
    <citation type="submission" date="2021-01" db="EMBL/GenBank/DDBJ databases">
        <title>Phytophthora aleatoria, a newly-described species from Pinus radiata is distinct from Phytophthora cactorum isolates based on comparative genomics.</title>
        <authorList>
            <person name="Mcdougal R."/>
            <person name="Panda P."/>
            <person name="Williams N."/>
            <person name="Studholme D.J."/>
        </authorList>
    </citation>
    <scope>NUCLEOTIDE SEQUENCE</scope>
    <source>
        <strain evidence="2">NZFS 4037</strain>
    </source>
</reference>
<evidence type="ECO:0000313" key="2">
    <source>
        <dbReference type="EMBL" id="KAG6943380.1"/>
    </source>
</evidence>
<dbReference type="Proteomes" id="UP000709295">
    <property type="component" value="Unassembled WGS sequence"/>
</dbReference>
<feature type="non-terminal residue" evidence="2">
    <location>
        <position position="1"/>
    </location>
</feature>